<sequence>MPNQVQLPVHPNPGFETECYHNFRLSIVLRNDQLLPWYYSHFANLVLIGKEPDDFPMINFAEHLEIYSEVLKEERIPDTPDWTELIRSCLAQGEYVLIYFNWKHIKGSHYYQVRDLFHEALIYGYDDQKQAFQLLAFEVGGKIYGALEVSYEDCQREFVRLRREDMHSQKWFAYFGFPIARIRLKEQLPTSMDMRRLFFSLDRGRVKANPSSYEVYAMGYDLNLYLAHYFGQVITGERRLPTREFTRWNIMIHKMAHHKKLMMRRLEYLDPEGKQQIVSKIKDYYAFSSKALLKSRALSYQYQRTGDGDALKRLSEQFQYIYEQEKRATALLMEFLVLHQLNG</sequence>
<dbReference type="AlphaFoldDB" id="A0A939BTN5"/>
<name>A0A939BTN5_9BACL</name>
<keyword evidence="2" id="KW-1185">Reference proteome</keyword>
<proteinExistence type="predicted"/>
<accession>A0A939BTN5</accession>
<comment type="caution">
    <text evidence="1">The sequence shown here is derived from an EMBL/GenBank/DDBJ whole genome shotgun (WGS) entry which is preliminary data.</text>
</comment>
<evidence type="ECO:0000313" key="2">
    <source>
        <dbReference type="Proteomes" id="UP000717624"/>
    </source>
</evidence>
<protein>
    <submittedName>
        <fullName evidence="1">Uncharacterized protein</fullName>
    </submittedName>
</protein>
<dbReference type="Proteomes" id="UP000717624">
    <property type="component" value="Unassembled WGS sequence"/>
</dbReference>
<dbReference type="EMBL" id="JAFBEB010000003">
    <property type="protein sequence ID" value="MBM7589654.1"/>
    <property type="molecule type" value="Genomic_DNA"/>
</dbReference>
<organism evidence="1 2">
    <name type="scientific">Brevibacillus fulvus</name>
    <dbReference type="NCBI Taxonomy" id="1125967"/>
    <lineage>
        <taxon>Bacteria</taxon>
        <taxon>Bacillati</taxon>
        <taxon>Bacillota</taxon>
        <taxon>Bacilli</taxon>
        <taxon>Bacillales</taxon>
        <taxon>Paenibacillaceae</taxon>
        <taxon>Brevibacillus</taxon>
    </lineage>
</organism>
<gene>
    <name evidence="1" type="ORF">JOD01_001254</name>
</gene>
<evidence type="ECO:0000313" key="1">
    <source>
        <dbReference type="EMBL" id="MBM7589654.1"/>
    </source>
</evidence>
<reference evidence="1" key="1">
    <citation type="submission" date="2021-01" db="EMBL/GenBank/DDBJ databases">
        <title>Genomic Encyclopedia of Type Strains, Phase IV (KMG-IV): sequencing the most valuable type-strain genomes for metagenomic binning, comparative biology and taxonomic classification.</title>
        <authorList>
            <person name="Goeker M."/>
        </authorList>
    </citation>
    <scope>NUCLEOTIDE SEQUENCE</scope>
    <source>
        <strain evidence="1">DSM 25523</strain>
    </source>
</reference>
<dbReference type="RefSeq" id="WP_204517377.1">
    <property type="nucleotide sequence ID" value="NZ_BAABIN010000038.1"/>
</dbReference>